<name>M1DTL9_SOLTU</name>
<protein>
    <submittedName>
        <fullName evidence="2">Uncharacterized protein</fullName>
    </submittedName>
</protein>
<evidence type="ECO:0000313" key="2">
    <source>
        <dbReference type="EnsemblPlants" id="PGSC0003DMT400094193"/>
    </source>
</evidence>
<dbReference type="EnsemblPlants" id="PGSC0003DMT400094193">
    <property type="protein sequence ID" value="PGSC0003DMT400094193"/>
    <property type="gene ID" value="PGSC0003DMG400043764"/>
</dbReference>
<sequence>MDCGCTDGPCWSINDGVLELEIWGLTHRPWPDRSPGVGGTLARFMHCFYGEMQMVNHRPPEWTVGHPTVRGWQMWVAPTTLICAFWFVLAYTLRLFKTSKLTRIFVERYGGHFDKLGQYGKSADLRLIMNYL</sequence>
<reference evidence="2" key="2">
    <citation type="submission" date="2015-06" db="UniProtKB">
        <authorList>
            <consortium name="EnsemblPlants"/>
        </authorList>
    </citation>
    <scope>IDENTIFICATION</scope>
    <source>
        <strain evidence="2">DM1-3 516 R44</strain>
    </source>
</reference>
<dbReference type="AlphaFoldDB" id="M1DTL9"/>
<keyword evidence="1" id="KW-0472">Membrane</keyword>
<reference evidence="3" key="1">
    <citation type="journal article" date="2011" name="Nature">
        <title>Genome sequence and analysis of the tuber crop potato.</title>
        <authorList>
            <consortium name="The Potato Genome Sequencing Consortium"/>
        </authorList>
    </citation>
    <scope>NUCLEOTIDE SEQUENCE [LARGE SCALE GENOMIC DNA]</scope>
    <source>
        <strain evidence="3">cv. DM1-3 516 R44</strain>
    </source>
</reference>
<accession>M1DTL9</accession>
<dbReference type="PaxDb" id="4113-PGSC0003DMT400094193"/>
<dbReference type="Gramene" id="PGSC0003DMT400094193">
    <property type="protein sequence ID" value="PGSC0003DMT400094193"/>
    <property type="gene ID" value="PGSC0003DMG400043764"/>
</dbReference>
<feature type="transmembrane region" description="Helical" evidence="1">
    <location>
        <begin position="72"/>
        <end position="93"/>
    </location>
</feature>
<keyword evidence="1" id="KW-0812">Transmembrane</keyword>
<proteinExistence type="predicted"/>
<organism evidence="2 3">
    <name type="scientific">Solanum tuberosum</name>
    <name type="common">Potato</name>
    <dbReference type="NCBI Taxonomy" id="4113"/>
    <lineage>
        <taxon>Eukaryota</taxon>
        <taxon>Viridiplantae</taxon>
        <taxon>Streptophyta</taxon>
        <taxon>Embryophyta</taxon>
        <taxon>Tracheophyta</taxon>
        <taxon>Spermatophyta</taxon>
        <taxon>Magnoliopsida</taxon>
        <taxon>eudicotyledons</taxon>
        <taxon>Gunneridae</taxon>
        <taxon>Pentapetalae</taxon>
        <taxon>asterids</taxon>
        <taxon>lamiids</taxon>
        <taxon>Solanales</taxon>
        <taxon>Solanaceae</taxon>
        <taxon>Solanoideae</taxon>
        <taxon>Solaneae</taxon>
        <taxon>Solanum</taxon>
    </lineage>
</organism>
<keyword evidence="3" id="KW-1185">Reference proteome</keyword>
<dbReference type="Proteomes" id="UP000011115">
    <property type="component" value="Unassembled WGS sequence"/>
</dbReference>
<keyword evidence="1" id="KW-1133">Transmembrane helix</keyword>
<evidence type="ECO:0000256" key="1">
    <source>
        <dbReference type="SAM" id="Phobius"/>
    </source>
</evidence>
<dbReference type="HOGENOM" id="CLU_1920837_0_0_1"/>
<dbReference type="InParanoid" id="M1DTL9"/>
<evidence type="ECO:0000313" key="3">
    <source>
        <dbReference type="Proteomes" id="UP000011115"/>
    </source>
</evidence>